<feature type="signal peptide" evidence="2">
    <location>
        <begin position="1"/>
        <end position="23"/>
    </location>
</feature>
<protein>
    <submittedName>
        <fullName evidence="4">Htaa protein</fullName>
    </submittedName>
</protein>
<dbReference type="EMBL" id="PDJF01000001">
    <property type="protein sequence ID" value="PFG27723.1"/>
    <property type="molecule type" value="Genomic_DNA"/>
</dbReference>
<organism evidence="4 5">
    <name type="scientific">Corynebacterium renale</name>
    <dbReference type="NCBI Taxonomy" id="1724"/>
    <lineage>
        <taxon>Bacteria</taxon>
        <taxon>Bacillati</taxon>
        <taxon>Actinomycetota</taxon>
        <taxon>Actinomycetes</taxon>
        <taxon>Mycobacteriales</taxon>
        <taxon>Corynebacteriaceae</taxon>
        <taxon>Corynebacterium</taxon>
    </lineage>
</organism>
<dbReference type="STRING" id="1724.GCA_001044175_00584"/>
<feature type="domain" description="Htaa" evidence="3">
    <location>
        <begin position="32"/>
        <end position="195"/>
    </location>
</feature>
<accession>A0A2A9DM96</accession>
<comment type="caution">
    <text evidence="4">The sequence shown here is derived from an EMBL/GenBank/DDBJ whole genome shotgun (WGS) entry which is preliminary data.</text>
</comment>
<dbReference type="InterPro" id="IPR007331">
    <property type="entry name" value="Htaa"/>
</dbReference>
<dbReference type="Proteomes" id="UP000221653">
    <property type="component" value="Unassembled WGS sequence"/>
</dbReference>
<dbReference type="AlphaFoldDB" id="A0A2A9DM96"/>
<dbReference type="RefSeq" id="WP_098388872.1">
    <property type="nucleotide sequence ID" value="NZ_LS483464.1"/>
</dbReference>
<feature type="chain" id="PRO_5012608676" evidence="2">
    <location>
        <begin position="24"/>
        <end position="268"/>
    </location>
</feature>
<evidence type="ECO:0000313" key="4">
    <source>
        <dbReference type="EMBL" id="PFG27723.1"/>
    </source>
</evidence>
<evidence type="ECO:0000259" key="3">
    <source>
        <dbReference type="Pfam" id="PF04213"/>
    </source>
</evidence>
<dbReference type="Pfam" id="PF04213">
    <property type="entry name" value="HtaA"/>
    <property type="match status" value="1"/>
</dbReference>
<keyword evidence="1" id="KW-0812">Transmembrane</keyword>
<proteinExistence type="predicted"/>
<evidence type="ECO:0000256" key="2">
    <source>
        <dbReference type="SAM" id="SignalP"/>
    </source>
</evidence>
<keyword evidence="1" id="KW-0472">Membrane</keyword>
<gene>
    <name evidence="4" type="ORF">ATK06_0799</name>
</gene>
<evidence type="ECO:0000313" key="5">
    <source>
        <dbReference type="Proteomes" id="UP000221653"/>
    </source>
</evidence>
<dbReference type="OrthoDB" id="4408507at2"/>
<feature type="transmembrane region" description="Helical" evidence="1">
    <location>
        <begin position="231"/>
        <end position="252"/>
    </location>
</feature>
<reference evidence="4 5" key="1">
    <citation type="submission" date="2017-10" db="EMBL/GenBank/DDBJ databases">
        <title>Sequencing the genomes of 1000 actinobacteria strains.</title>
        <authorList>
            <person name="Klenk H.-P."/>
        </authorList>
    </citation>
    <scope>NUCLEOTIDE SEQUENCE [LARGE SCALE GENOMIC DNA]</scope>
    <source>
        <strain evidence="4 5">DSM 20688</strain>
    </source>
</reference>
<keyword evidence="5" id="KW-1185">Reference proteome</keyword>
<keyword evidence="1" id="KW-1133">Transmembrane helix</keyword>
<evidence type="ECO:0000256" key="1">
    <source>
        <dbReference type="SAM" id="Phobius"/>
    </source>
</evidence>
<name>A0A2A9DM96_9CORY</name>
<sequence>MNRLLVTALVPALAFGAVAPAGATEAGPYVTGEFSWLIKQSFIKHLKSPIAGGTFRGQGGAAVKDGTLVFPVNSAESHIDASGNGTINLDGSAHLTAYKGFARGGGYGLDLTYSDLKIQVQGTSATLIGDYTMAGASASDTSKELSGTGDDVTILTFDLAKPITPGQEFTSVDSVTTAGPGLESSLLRYKNGTVVEGSKAGLSLKFTDTKPDQDHSTTPDSIEDHFGSSKGGLIASIIAIIAAVLGGGAFALSHVNIPALLAQAGIRI</sequence>
<keyword evidence="2" id="KW-0732">Signal</keyword>